<reference evidence="8 9" key="1">
    <citation type="submission" date="2024-01" db="EMBL/GenBank/DDBJ databases">
        <authorList>
            <person name="Allen C."/>
            <person name="Tagirdzhanova G."/>
        </authorList>
    </citation>
    <scope>NUCLEOTIDE SEQUENCE [LARGE SCALE GENOMIC DNA]</scope>
</reference>
<dbReference type="InterPro" id="IPR003788">
    <property type="entry name" value="NDUFAF7"/>
</dbReference>
<keyword evidence="5 7" id="KW-0496">Mitochondrion</keyword>
<evidence type="ECO:0000313" key="8">
    <source>
        <dbReference type="EMBL" id="CAK7219699.1"/>
    </source>
</evidence>
<keyword evidence="4 7" id="KW-0808">Transferase</keyword>
<evidence type="ECO:0000256" key="5">
    <source>
        <dbReference type="ARBA" id="ARBA00023128"/>
    </source>
</evidence>
<comment type="catalytic activity">
    <reaction evidence="6 7">
        <text>L-arginyl-[protein] + 2 S-adenosyl-L-methionine = N(omega),N(omega)'-dimethyl-L-arginyl-[protein] + 2 S-adenosyl-L-homocysteine + 2 H(+)</text>
        <dbReference type="Rhea" id="RHEA:48108"/>
        <dbReference type="Rhea" id="RHEA-COMP:10532"/>
        <dbReference type="Rhea" id="RHEA-COMP:11992"/>
        <dbReference type="ChEBI" id="CHEBI:15378"/>
        <dbReference type="ChEBI" id="CHEBI:29965"/>
        <dbReference type="ChEBI" id="CHEBI:57856"/>
        <dbReference type="ChEBI" id="CHEBI:59789"/>
        <dbReference type="ChEBI" id="CHEBI:88221"/>
        <dbReference type="EC" id="2.1.1.320"/>
    </reaction>
</comment>
<keyword evidence="9" id="KW-1185">Reference proteome</keyword>
<dbReference type="EMBL" id="CAWUHB010000018">
    <property type="protein sequence ID" value="CAK7219699.1"/>
    <property type="molecule type" value="Genomic_DNA"/>
</dbReference>
<dbReference type="InterPro" id="IPR038375">
    <property type="entry name" value="NDUFAF7_sf"/>
</dbReference>
<gene>
    <name evidence="8" type="ORF">SCUCBS95973_003906</name>
</gene>
<evidence type="ECO:0000256" key="7">
    <source>
        <dbReference type="RuleBase" id="RU364114"/>
    </source>
</evidence>
<protein>
    <recommendedName>
        <fullName evidence="7">Protein arginine methyltransferase NDUFAF7</fullName>
        <ecNumber evidence="7">2.1.1.320</ecNumber>
    </recommendedName>
</protein>
<evidence type="ECO:0000256" key="6">
    <source>
        <dbReference type="ARBA" id="ARBA00048612"/>
    </source>
</evidence>
<accession>A0ABP0BJ78</accession>
<evidence type="ECO:0000313" key="9">
    <source>
        <dbReference type="Proteomes" id="UP001642405"/>
    </source>
</evidence>
<evidence type="ECO:0000256" key="2">
    <source>
        <dbReference type="ARBA" id="ARBA00005891"/>
    </source>
</evidence>
<dbReference type="PANTHER" id="PTHR12049">
    <property type="entry name" value="PROTEIN ARGININE METHYLTRANSFERASE NDUFAF7, MITOCHONDRIAL"/>
    <property type="match status" value="1"/>
</dbReference>
<dbReference type="PANTHER" id="PTHR12049:SF5">
    <property type="entry name" value="PROTEIN ARGININE METHYLTRANSFERASE NDUFAF7 HOMOLOG, MITOCHONDRIAL"/>
    <property type="match status" value="1"/>
</dbReference>
<proteinExistence type="inferred from homology"/>
<name>A0ABP0BJ78_9PEZI</name>
<comment type="subcellular location">
    <subcellularLocation>
        <location evidence="1 7">Mitochondrion</location>
    </subcellularLocation>
</comment>
<dbReference type="SUPFAM" id="SSF53335">
    <property type="entry name" value="S-adenosyl-L-methionine-dependent methyltransferases"/>
    <property type="match status" value="1"/>
</dbReference>
<dbReference type="Proteomes" id="UP001642405">
    <property type="component" value="Unassembled WGS sequence"/>
</dbReference>
<dbReference type="EC" id="2.1.1.320" evidence="7"/>
<dbReference type="InterPro" id="IPR029063">
    <property type="entry name" value="SAM-dependent_MTases_sf"/>
</dbReference>
<comment type="similarity">
    <text evidence="2 7">Belongs to the NDUFAF7 family.</text>
</comment>
<comment type="caution">
    <text evidence="8">The sequence shown here is derived from an EMBL/GenBank/DDBJ whole genome shotgun (WGS) entry which is preliminary data.</text>
</comment>
<evidence type="ECO:0000256" key="4">
    <source>
        <dbReference type="ARBA" id="ARBA00022679"/>
    </source>
</evidence>
<comment type="function">
    <text evidence="7">Arginine methyltransferase involved in the assembly or stability of mitochondrial NADH:ubiquinone oxidoreductase complex (complex I).</text>
</comment>
<evidence type="ECO:0000256" key="3">
    <source>
        <dbReference type="ARBA" id="ARBA00022603"/>
    </source>
</evidence>
<dbReference type="Gene3D" id="3.40.50.12710">
    <property type="match status" value="1"/>
</dbReference>
<evidence type="ECO:0000256" key="1">
    <source>
        <dbReference type="ARBA" id="ARBA00004173"/>
    </source>
</evidence>
<organism evidence="8 9">
    <name type="scientific">Sporothrix curviconia</name>
    <dbReference type="NCBI Taxonomy" id="1260050"/>
    <lineage>
        <taxon>Eukaryota</taxon>
        <taxon>Fungi</taxon>
        <taxon>Dikarya</taxon>
        <taxon>Ascomycota</taxon>
        <taxon>Pezizomycotina</taxon>
        <taxon>Sordariomycetes</taxon>
        <taxon>Sordariomycetidae</taxon>
        <taxon>Ophiostomatales</taxon>
        <taxon>Ophiostomataceae</taxon>
        <taxon>Sporothrix</taxon>
    </lineage>
</organism>
<keyword evidence="3 7" id="KW-0489">Methyltransferase</keyword>
<dbReference type="Pfam" id="PF02636">
    <property type="entry name" value="Methyltransf_28"/>
    <property type="match status" value="1"/>
</dbReference>
<sequence length="549" mass="62870">MDSPLVSRLFRQLFRHPACQPRRNFARLASSLQQAQSSQPPRQQLHSSKYAYANTQVRGYAAPRGGGRMTRSNESDWQQRTDMYPEDMSAEYAEYPMVTAHELRQRRERPRRVKMLMRDFIEDSLYNPHYGYFSKQVVIFSPGNEPFPFNEMRDEPAFHEVLGRRYAEFEDQLDAEAVAQGGEPSETRQLWYTPTELFRPYYGEAIARNLVANYMLTSFPYHDLIIYEMGAGRGTLMLNILDYLRANEPAVYERTRYKIIEISSNLAALQKRQLYVGSKGPQQQSKSGEAAAADGSSEVASAAAARGHAGRVEIINQSIFDWTATEPSPCFFLAFEVFDNFAHDCLRYDLVTEQPLQGVVLLAANGDMYEFYEPQLDPDVARFLRVRDAATEGRYPLPYSSSRLLRSLKQNLMPFAPNLSAPEYVPTRLMAFFDVLAKHFPGHRLLTSDFHSLPDTIAGLNAPIVQTRFQRRPVPVTTPLVHQGYFDIMFPTDFRVVEAMYRAITGKLSRVVSHEQFMRHWAHIDDTRTRSGENPLLSWYANASVLSTV</sequence>